<proteinExistence type="predicted"/>
<dbReference type="OrthoDB" id="2867457at2"/>
<reference evidence="1 2" key="1">
    <citation type="submission" date="2016-10" db="EMBL/GenBank/DDBJ databases">
        <authorList>
            <person name="de Groot N.N."/>
        </authorList>
    </citation>
    <scope>NUCLEOTIDE SEQUENCE [LARGE SCALE GENOMIC DNA]</scope>
    <source>
        <strain evidence="1 2">CGMCC 1.7727</strain>
    </source>
</reference>
<dbReference type="Proteomes" id="UP000199687">
    <property type="component" value="Unassembled WGS sequence"/>
</dbReference>
<dbReference type="EMBL" id="FOGL01000021">
    <property type="protein sequence ID" value="SES16805.1"/>
    <property type="molecule type" value="Genomic_DNA"/>
</dbReference>
<dbReference type="AlphaFoldDB" id="A0A1H9V514"/>
<protein>
    <recommendedName>
        <fullName evidence="3">IDEAL domain-containing protein</fullName>
    </recommendedName>
</protein>
<evidence type="ECO:0000313" key="1">
    <source>
        <dbReference type="EMBL" id="SES16805.1"/>
    </source>
</evidence>
<name>A0A1H9V514_9BACI</name>
<gene>
    <name evidence="1" type="ORF">SAMN04487944_12157</name>
</gene>
<accession>A0A1H9V514</accession>
<dbReference type="RefSeq" id="WP_089743389.1">
    <property type="nucleotide sequence ID" value="NZ_FOGL01000021.1"/>
</dbReference>
<evidence type="ECO:0000313" key="2">
    <source>
        <dbReference type="Proteomes" id="UP000199687"/>
    </source>
</evidence>
<evidence type="ECO:0008006" key="3">
    <source>
        <dbReference type="Google" id="ProtNLM"/>
    </source>
</evidence>
<keyword evidence="2" id="KW-1185">Reference proteome</keyword>
<sequence>MYWNLIAVKAFSHQIDCFCPGEIHREVLRIEQSDIIKVTNERNFTATNGWYVMVILDDRYRFYMALHDLEHYYEIGEILLKEDIDLQLNYYDFQVNQALDKKDEVMFNYFSEQLIKMNKLKWKLDGYLEADELFYI</sequence>
<organism evidence="1 2">
    <name type="scientific">Gracilibacillus ureilyticus</name>
    <dbReference type="NCBI Taxonomy" id="531814"/>
    <lineage>
        <taxon>Bacteria</taxon>
        <taxon>Bacillati</taxon>
        <taxon>Bacillota</taxon>
        <taxon>Bacilli</taxon>
        <taxon>Bacillales</taxon>
        <taxon>Bacillaceae</taxon>
        <taxon>Gracilibacillus</taxon>
    </lineage>
</organism>